<comment type="caution">
    <text evidence="10">The sequence shown here is derived from an EMBL/GenBank/DDBJ whole genome shotgun (WGS) entry which is preliminary data.</text>
</comment>
<feature type="transmembrane region" description="Helical" evidence="7">
    <location>
        <begin position="186"/>
        <end position="210"/>
    </location>
</feature>
<feature type="region of interest" description="Disordered" evidence="6">
    <location>
        <begin position="371"/>
        <end position="391"/>
    </location>
</feature>
<dbReference type="GO" id="GO:0004888">
    <property type="term" value="F:transmembrane signaling receptor activity"/>
    <property type="evidence" value="ECO:0007669"/>
    <property type="project" value="InterPro"/>
</dbReference>
<dbReference type="PROSITE" id="PS50885">
    <property type="entry name" value="HAMP"/>
    <property type="match status" value="2"/>
</dbReference>
<dbReference type="GO" id="GO:0016020">
    <property type="term" value="C:membrane"/>
    <property type="evidence" value="ECO:0007669"/>
    <property type="project" value="UniProtKB-SubCell"/>
</dbReference>
<evidence type="ECO:0000256" key="3">
    <source>
        <dbReference type="ARBA" id="ARBA00029447"/>
    </source>
</evidence>
<dbReference type="GO" id="GO:0007165">
    <property type="term" value="P:signal transduction"/>
    <property type="evidence" value="ECO:0007669"/>
    <property type="project" value="UniProtKB-KW"/>
</dbReference>
<comment type="similarity">
    <text evidence="3">Belongs to the methyl-accepting chemotaxis (MCP) protein family.</text>
</comment>
<feature type="transmembrane region" description="Helical" evidence="7">
    <location>
        <begin position="12"/>
        <end position="34"/>
    </location>
</feature>
<feature type="compositionally biased region" description="Low complexity" evidence="6">
    <location>
        <begin position="381"/>
        <end position="391"/>
    </location>
</feature>
<dbReference type="CDD" id="cd06225">
    <property type="entry name" value="HAMP"/>
    <property type="match status" value="1"/>
</dbReference>
<keyword evidence="11" id="KW-1185">Reference proteome</keyword>
<comment type="subcellular location">
    <subcellularLocation>
        <location evidence="1">Membrane</location>
    </subcellularLocation>
</comment>
<dbReference type="PANTHER" id="PTHR43531">
    <property type="entry name" value="PROTEIN ICFG"/>
    <property type="match status" value="1"/>
</dbReference>
<dbReference type="CDD" id="cd11386">
    <property type="entry name" value="MCP_signal"/>
    <property type="match status" value="1"/>
</dbReference>
<dbReference type="Gene3D" id="1.10.287.950">
    <property type="entry name" value="Methyl-accepting chemotaxis protein"/>
    <property type="match status" value="1"/>
</dbReference>
<keyword evidence="5" id="KW-0175">Coiled coil</keyword>
<dbReference type="PRINTS" id="PR00260">
    <property type="entry name" value="CHEMTRNSDUCR"/>
</dbReference>
<keyword evidence="7" id="KW-0472">Membrane</keyword>
<gene>
    <name evidence="10" type="ORF">DWE98_01905</name>
</gene>
<dbReference type="Pfam" id="PF00015">
    <property type="entry name" value="MCPsignal"/>
    <property type="match status" value="1"/>
</dbReference>
<keyword evidence="2" id="KW-0145">Chemotaxis</keyword>
<evidence type="ECO:0000256" key="5">
    <source>
        <dbReference type="SAM" id="Coils"/>
    </source>
</evidence>
<dbReference type="Proteomes" id="UP000255207">
    <property type="component" value="Unassembled WGS sequence"/>
</dbReference>
<proteinExistence type="inferred from homology"/>
<evidence type="ECO:0000256" key="4">
    <source>
        <dbReference type="PROSITE-ProRule" id="PRU00284"/>
    </source>
</evidence>
<accession>A0A370LCT4</accession>
<evidence type="ECO:0000313" key="11">
    <source>
        <dbReference type="Proteomes" id="UP000255207"/>
    </source>
</evidence>
<evidence type="ECO:0000256" key="6">
    <source>
        <dbReference type="SAM" id="MobiDB-lite"/>
    </source>
</evidence>
<dbReference type="GO" id="GO:0006935">
    <property type="term" value="P:chemotaxis"/>
    <property type="evidence" value="ECO:0007669"/>
    <property type="project" value="UniProtKB-KW"/>
</dbReference>
<keyword evidence="4" id="KW-0807">Transducer</keyword>
<name>A0A370LCT4_9HYPH</name>
<dbReference type="Gene3D" id="6.10.340.10">
    <property type="match status" value="1"/>
</dbReference>
<dbReference type="RefSeq" id="WP_114827453.1">
    <property type="nucleotide sequence ID" value="NZ_QQTO01000019.1"/>
</dbReference>
<sequence length="627" mass="66942">MNLNNIRISIKIAGAMLFVGLIGLAATILTSIQLHQVDETYSDLINARSKAIFATARASRAANDILAQAYKIIAYPANSQGTKDAETQGERAYSQSLELLKEGQSYLPTMSGEYDALIRQVGEIRSGVNQALDFGRRDQNDKALAVMDEVDGKLRNVIRNITELNNTLTKDTETTSNALSASTDKIVMIVISCSVLGLLVGLGGAMWMSARSITGPLARLKETMGLLAKGDFDAEIAGQTRRDEVGEMAKAVSIFKENGLEMRRLEAQSAEQNRLAEAERGRNETERQRVEAERAALAREQQHVVGLLASGLDLLAQGDLTYRIDAQVAADYQKLRDDFNRAVNRLSETVATIQTTSVDVANAAREINMGADDLSKRTEEQASSLEETAATTEELAASVKASAQSSRQAVQLAEEAMQVAEKGGAIVHQAVEAMSRIETASRKISDITSVIDEIAFQTNLLALNAAVEAARAGDAGKGFAVVASEVRTLAQRSSDAAKDITALISESGAEVEQGVSLVRSAGEALGKIVEASKKVSATVSDISAASSEQANGIDEMSQTVAHMDEMTQQNAALAEESAASASSLTGQIQRLNGLVSSFRIKDEAAPVKRMSDVAPNARLDFGLRRSA</sequence>
<evidence type="ECO:0000259" key="9">
    <source>
        <dbReference type="PROSITE" id="PS50885"/>
    </source>
</evidence>
<dbReference type="Pfam" id="PF00672">
    <property type="entry name" value="HAMP"/>
    <property type="match status" value="1"/>
</dbReference>
<feature type="domain" description="HAMP" evidence="9">
    <location>
        <begin position="299"/>
        <end position="351"/>
    </location>
</feature>
<reference evidence="11" key="1">
    <citation type="submission" date="2018-07" db="EMBL/GenBank/DDBJ databases">
        <authorList>
            <person name="Safronova V.I."/>
            <person name="Chirak E.R."/>
            <person name="Sazanova A.L."/>
        </authorList>
    </citation>
    <scope>NUCLEOTIDE SEQUENCE [LARGE SCALE GENOMIC DNA]</scope>
    <source>
        <strain evidence="11">RCAM04685</strain>
    </source>
</reference>
<keyword evidence="7" id="KW-0812">Transmembrane</keyword>
<dbReference type="FunFam" id="1.10.287.950:FF:000001">
    <property type="entry name" value="Methyl-accepting chemotaxis sensory transducer"/>
    <property type="match status" value="1"/>
</dbReference>
<evidence type="ECO:0000313" key="10">
    <source>
        <dbReference type="EMBL" id="RDJ29335.1"/>
    </source>
</evidence>
<dbReference type="InterPro" id="IPR003660">
    <property type="entry name" value="HAMP_dom"/>
</dbReference>
<organism evidence="10 11">
    <name type="scientific">Bosea caraganae</name>
    <dbReference type="NCBI Taxonomy" id="2763117"/>
    <lineage>
        <taxon>Bacteria</taxon>
        <taxon>Pseudomonadati</taxon>
        <taxon>Pseudomonadota</taxon>
        <taxon>Alphaproteobacteria</taxon>
        <taxon>Hyphomicrobiales</taxon>
        <taxon>Boseaceae</taxon>
        <taxon>Bosea</taxon>
    </lineage>
</organism>
<dbReference type="SUPFAM" id="SSF58104">
    <property type="entry name" value="Methyl-accepting chemotaxis protein (MCP) signaling domain"/>
    <property type="match status" value="1"/>
</dbReference>
<dbReference type="EMBL" id="QQTP01000001">
    <property type="protein sequence ID" value="RDJ29335.1"/>
    <property type="molecule type" value="Genomic_DNA"/>
</dbReference>
<dbReference type="SMART" id="SM00304">
    <property type="entry name" value="HAMP"/>
    <property type="match status" value="3"/>
</dbReference>
<feature type="coiled-coil region" evidence="5">
    <location>
        <begin position="262"/>
        <end position="302"/>
    </location>
</feature>
<dbReference type="PROSITE" id="PS50111">
    <property type="entry name" value="CHEMOTAXIS_TRANSDUC_2"/>
    <property type="match status" value="1"/>
</dbReference>
<dbReference type="SMART" id="SM00283">
    <property type="entry name" value="MA"/>
    <property type="match status" value="1"/>
</dbReference>
<keyword evidence="7" id="KW-1133">Transmembrane helix</keyword>
<dbReference type="AlphaFoldDB" id="A0A370LCT4"/>
<evidence type="ECO:0000256" key="1">
    <source>
        <dbReference type="ARBA" id="ARBA00004370"/>
    </source>
</evidence>
<dbReference type="SUPFAM" id="SSF158472">
    <property type="entry name" value="HAMP domain-like"/>
    <property type="match status" value="1"/>
</dbReference>
<dbReference type="InterPro" id="IPR004089">
    <property type="entry name" value="MCPsignal_dom"/>
</dbReference>
<protein>
    <submittedName>
        <fullName evidence="10">Methyl-accepting chemotaxis protein</fullName>
    </submittedName>
</protein>
<dbReference type="InterPro" id="IPR004090">
    <property type="entry name" value="Chemotax_Me-accpt_rcpt"/>
</dbReference>
<evidence type="ECO:0000256" key="7">
    <source>
        <dbReference type="SAM" id="Phobius"/>
    </source>
</evidence>
<feature type="domain" description="HAMP" evidence="9">
    <location>
        <begin position="211"/>
        <end position="264"/>
    </location>
</feature>
<dbReference type="OrthoDB" id="8456673at2"/>
<feature type="domain" description="Methyl-accepting transducer" evidence="8">
    <location>
        <begin position="356"/>
        <end position="585"/>
    </location>
</feature>
<evidence type="ECO:0000259" key="8">
    <source>
        <dbReference type="PROSITE" id="PS50111"/>
    </source>
</evidence>
<evidence type="ECO:0000256" key="2">
    <source>
        <dbReference type="ARBA" id="ARBA00022500"/>
    </source>
</evidence>
<dbReference type="InterPro" id="IPR051310">
    <property type="entry name" value="MCP_chemotaxis"/>
</dbReference>
<dbReference type="PANTHER" id="PTHR43531:SF11">
    <property type="entry name" value="METHYL-ACCEPTING CHEMOTAXIS PROTEIN 3"/>
    <property type="match status" value="1"/>
</dbReference>